<dbReference type="Proteomes" id="UP000520814">
    <property type="component" value="Unassembled WGS sequence"/>
</dbReference>
<evidence type="ECO:0000256" key="4">
    <source>
        <dbReference type="RuleBase" id="RU003719"/>
    </source>
</evidence>
<dbReference type="SUPFAM" id="SSF52283">
    <property type="entry name" value="Formate/glycerate dehydrogenase catalytic domain-like"/>
    <property type="match status" value="1"/>
</dbReference>
<evidence type="ECO:0000313" key="8">
    <source>
        <dbReference type="Proteomes" id="UP000520814"/>
    </source>
</evidence>
<evidence type="ECO:0000256" key="3">
    <source>
        <dbReference type="ARBA" id="ARBA00023027"/>
    </source>
</evidence>
<evidence type="ECO:0000256" key="2">
    <source>
        <dbReference type="ARBA" id="ARBA00023002"/>
    </source>
</evidence>
<dbReference type="RefSeq" id="WP_221289813.1">
    <property type="nucleotide sequence ID" value="NZ_JACHGW010000001.1"/>
</dbReference>
<dbReference type="GO" id="GO:0008465">
    <property type="term" value="F:hydroxypyruvate reductase (NADH) activity"/>
    <property type="evidence" value="ECO:0007669"/>
    <property type="project" value="UniProtKB-EC"/>
</dbReference>
<evidence type="ECO:0000259" key="6">
    <source>
        <dbReference type="Pfam" id="PF02826"/>
    </source>
</evidence>
<dbReference type="PANTHER" id="PTHR43761">
    <property type="entry name" value="D-ISOMER SPECIFIC 2-HYDROXYACID DEHYDROGENASE FAMILY PROTEIN (AFU_ORTHOLOGUE AFUA_1G13630)"/>
    <property type="match status" value="1"/>
</dbReference>
<dbReference type="PROSITE" id="PS00671">
    <property type="entry name" value="D_2_HYDROXYACID_DH_3"/>
    <property type="match status" value="1"/>
</dbReference>
<protein>
    <submittedName>
        <fullName evidence="7">Glycerate dehydrogenase</fullName>
        <ecNumber evidence="7">1.1.1.29</ecNumber>
    </submittedName>
</protein>
<proteinExistence type="inferred from homology"/>
<dbReference type="GO" id="GO:0051287">
    <property type="term" value="F:NAD binding"/>
    <property type="evidence" value="ECO:0007669"/>
    <property type="project" value="InterPro"/>
</dbReference>
<keyword evidence="3" id="KW-0520">NAD</keyword>
<feature type="domain" description="D-isomer specific 2-hydroxyacid dehydrogenase catalytic" evidence="5">
    <location>
        <begin position="19"/>
        <end position="310"/>
    </location>
</feature>
<dbReference type="InterPro" id="IPR036291">
    <property type="entry name" value="NAD(P)-bd_dom_sf"/>
</dbReference>
<dbReference type="SUPFAM" id="SSF51735">
    <property type="entry name" value="NAD(P)-binding Rossmann-fold domains"/>
    <property type="match status" value="1"/>
</dbReference>
<gene>
    <name evidence="7" type="ORF">HNQ39_001002</name>
</gene>
<keyword evidence="2 4" id="KW-0560">Oxidoreductase</keyword>
<dbReference type="EC" id="1.1.1.29" evidence="7"/>
<dbReference type="InterPro" id="IPR006140">
    <property type="entry name" value="D-isomer_DH_NAD-bd"/>
</dbReference>
<organism evidence="7 8">
    <name type="scientific">Armatimonas rosea</name>
    <dbReference type="NCBI Taxonomy" id="685828"/>
    <lineage>
        <taxon>Bacteria</taxon>
        <taxon>Bacillati</taxon>
        <taxon>Armatimonadota</taxon>
        <taxon>Armatimonadia</taxon>
        <taxon>Armatimonadales</taxon>
        <taxon>Armatimonadaceae</taxon>
        <taxon>Armatimonas</taxon>
    </lineage>
</organism>
<sequence length="311" mass="32261">MKITVLDAAPALEGLALHTLSALGELDLYQKTSPDQLTERLADAEIVVLNKVPLTAATLALAPKLKLVTVLATGHDVVDGAAARAAGVTLCNVAGYSTASTAQHAIALLLELTNQVGQHAASVAAGEWQARGIWSWADTPLTELDGKTLVLVGYGAIGRRVAMIAEALGLRVLPVARTPREGTYPLDQALAQADIVLLQCPLTPATRGLINAETLALLKPGALLVNCARGPVIDEAAVAAALHSGHLAGFATDVLSTEPPASDNPLLRAPNTRITPHHAWATKAARERLLAETVANIAAFQAGHPRNVVNG</sequence>
<dbReference type="Pfam" id="PF00389">
    <property type="entry name" value="2-Hacid_dh"/>
    <property type="match status" value="1"/>
</dbReference>
<evidence type="ECO:0000256" key="1">
    <source>
        <dbReference type="ARBA" id="ARBA00005854"/>
    </source>
</evidence>
<dbReference type="InterPro" id="IPR050418">
    <property type="entry name" value="D-iso_2-hydroxyacid_DH_PdxB"/>
</dbReference>
<reference evidence="7 8" key="1">
    <citation type="submission" date="2020-08" db="EMBL/GenBank/DDBJ databases">
        <title>Genomic Encyclopedia of Type Strains, Phase IV (KMG-IV): sequencing the most valuable type-strain genomes for metagenomic binning, comparative biology and taxonomic classification.</title>
        <authorList>
            <person name="Goeker M."/>
        </authorList>
    </citation>
    <scope>NUCLEOTIDE SEQUENCE [LARGE SCALE GENOMIC DNA]</scope>
    <source>
        <strain evidence="7 8">DSM 23562</strain>
    </source>
</reference>
<dbReference type="Gene3D" id="3.40.50.720">
    <property type="entry name" value="NAD(P)-binding Rossmann-like Domain"/>
    <property type="match status" value="2"/>
</dbReference>
<dbReference type="CDD" id="cd12162">
    <property type="entry name" value="2-Hacid_dh_4"/>
    <property type="match status" value="1"/>
</dbReference>
<dbReference type="PANTHER" id="PTHR43761:SF1">
    <property type="entry name" value="D-ISOMER SPECIFIC 2-HYDROXYACID DEHYDROGENASE CATALYTIC DOMAIN-CONTAINING PROTEIN-RELATED"/>
    <property type="match status" value="1"/>
</dbReference>
<feature type="domain" description="D-isomer specific 2-hydroxyacid dehydrogenase NAD-binding" evidence="6">
    <location>
        <begin position="106"/>
        <end position="279"/>
    </location>
</feature>
<evidence type="ECO:0000259" key="5">
    <source>
        <dbReference type="Pfam" id="PF00389"/>
    </source>
</evidence>
<dbReference type="Pfam" id="PF02826">
    <property type="entry name" value="2-Hacid_dh_C"/>
    <property type="match status" value="1"/>
</dbReference>
<name>A0A7W9SMU2_ARMRO</name>
<dbReference type="EMBL" id="JACHGW010000001">
    <property type="protein sequence ID" value="MBB6049240.1"/>
    <property type="molecule type" value="Genomic_DNA"/>
</dbReference>
<comment type="similarity">
    <text evidence="1 4">Belongs to the D-isomer specific 2-hydroxyacid dehydrogenase family.</text>
</comment>
<comment type="caution">
    <text evidence="7">The sequence shown here is derived from an EMBL/GenBank/DDBJ whole genome shotgun (WGS) entry which is preliminary data.</text>
</comment>
<accession>A0A7W9SMU2</accession>
<evidence type="ECO:0000313" key="7">
    <source>
        <dbReference type="EMBL" id="MBB6049240.1"/>
    </source>
</evidence>
<dbReference type="InterPro" id="IPR029753">
    <property type="entry name" value="D-isomer_DH_CS"/>
</dbReference>
<keyword evidence="8" id="KW-1185">Reference proteome</keyword>
<dbReference type="InterPro" id="IPR006139">
    <property type="entry name" value="D-isomer_2_OHA_DH_cat_dom"/>
</dbReference>
<dbReference type="AlphaFoldDB" id="A0A7W9SMU2"/>